<gene>
    <name evidence="1" type="ORF">CLOSTMETH_02309</name>
</gene>
<dbReference type="EMBL" id="ACEC01000076">
    <property type="protein sequence ID" value="EEG30068.1"/>
    <property type="molecule type" value="Genomic_DNA"/>
</dbReference>
<dbReference type="AlphaFoldDB" id="C0EEM0"/>
<reference evidence="1 2" key="2">
    <citation type="submission" date="2009-02" db="EMBL/GenBank/DDBJ databases">
        <title>Draft genome sequence of Clostridium methylpentosum (DSM 5476).</title>
        <authorList>
            <person name="Sudarsanam P."/>
            <person name="Ley R."/>
            <person name="Guruge J."/>
            <person name="Turnbaugh P.J."/>
            <person name="Mahowald M."/>
            <person name="Liep D."/>
            <person name="Gordon J."/>
        </authorList>
    </citation>
    <scope>NUCLEOTIDE SEQUENCE [LARGE SCALE GENOMIC DNA]</scope>
    <source>
        <strain evidence="1 2">DSM 5476</strain>
    </source>
</reference>
<dbReference type="HOGENOM" id="CLU_3116399_0_0_9"/>
<comment type="caution">
    <text evidence="1">The sequence shown here is derived from an EMBL/GenBank/DDBJ whole genome shotgun (WGS) entry which is preliminary data.</text>
</comment>
<sequence length="50" mass="5984">MVLYNETKEVLPIIESFGQGLPIRVYQREVNSMQCLRRRTGERQFAEKLR</sequence>
<reference evidence="1 2" key="1">
    <citation type="submission" date="2009-01" db="EMBL/GenBank/DDBJ databases">
        <authorList>
            <person name="Fulton L."/>
            <person name="Clifton S."/>
            <person name="Fulton B."/>
            <person name="Xu J."/>
            <person name="Minx P."/>
            <person name="Pepin K.H."/>
            <person name="Johnson M."/>
            <person name="Bhonagiri V."/>
            <person name="Nash W.E."/>
            <person name="Mardis E.R."/>
            <person name="Wilson R.K."/>
        </authorList>
    </citation>
    <scope>NUCLEOTIDE SEQUENCE [LARGE SCALE GENOMIC DNA]</scope>
    <source>
        <strain evidence="1 2">DSM 5476</strain>
    </source>
</reference>
<accession>C0EEM0</accession>
<dbReference type="Proteomes" id="UP000003340">
    <property type="component" value="Unassembled WGS sequence"/>
</dbReference>
<protein>
    <submittedName>
        <fullName evidence="1">Uncharacterized protein</fullName>
    </submittedName>
</protein>
<name>C0EEM0_9FIRM</name>
<evidence type="ECO:0000313" key="2">
    <source>
        <dbReference type="Proteomes" id="UP000003340"/>
    </source>
</evidence>
<proteinExistence type="predicted"/>
<organism evidence="1 2">
    <name type="scientific">[Clostridium] methylpentosum DSM 5476</name>
    <dbReference type="NCBI Taxonomy" id="537013"/>
    <lineage>
        <taxon>Bacteria</taxon>
        <taxon>Bacillati</taxon>
        <taxon>Bacillota</taxon>
        <taxon>Clostridia</taxon>
        <taxon>Eubacteriales</taxon>
        <taxon>Oscillospiraceae</taxon>
        <taxon>Oscillospiraceae incertae sedis</taxon>
    </lineage>
</organism>
<keyword evidence="2" id="KW-1185">Reference proteome</keyword>
<evidence type="ECO:0000313" key="1">
    <source>
        <dbReference type="EMBL" id="EEG30068.1"/>
    </source>
</evidence>